<dbReference type="Proteomes" id="UP001501126">
    <property type="component" value="Unassembled WGS sequence"/>
</dbReference>
<accession>A0ABN1MR59</accession>
<dbReference type="RefSeq" id="WP_343786766.1">
    <property type="nucleotide sequence ID" value="NZ_BAAAFH010000011.1"/>
</dbReference>
<feature type="chain" id="PRO_5047160960" description="PKD domain-containing protein" evidence="1">
    <location>
        <begin position="21"/>
        <end position="1330"/>
    </location>
</feature>
<organism evidence="3 4">
    <name type="scientific">Wandonia haliotis</name>
    <dbReference type="NCBI Taxonomy" id="574963"/>
    <lineage>
        <taxon>Bacteria</taxon>
        <taxon>Pseudomonadati</taxon>
        <taxon>Bacteroidota</taxon>
        <taxon>Flavobacteriia</taxon>
        <taxon>Flavobacteriales</taxon>
        <taxon>Crocinitomicaceae</taxon>
        <taxon>Wandonia</taxon>
    </lineage>
</organism>
<reference evidence="3 4" key="1">
    <citation type="journal article" date="2019" name="Int. J. Syst. Evol. Microbiol.">
        <title>The Global Catalogue of Microorganisms (GCM) 10K type strain sequencing project: providing services to taxonomists for standard genome sequencing and annotation.</title>
        <authorList>
            <consortium name="The Broad Institute Genomics Platform"/>
            <consortium name="The Broad Institute Genome Sequencing Center for Infectious Disease"/>
            <person name="Wu L."/>
            <person name="Ma J."/>
        </authorList>
    </citation>
    <scope>NUCLEOTIDE SEQUENCE [LARGE SCALE GENOMIC DNA]</scope>
    <source>
        <strain evidence="3 4">JCM 16083</strain>
    </source>
</reference>
<dbReference type="InterPro" id="IPR025667">
    <property type="entry name" value="SprB_repeat"/>
</dbReference>
<evidence type="ECO:0000313" key="3">
    <source>
        <dbReference type="EMBL" id="GAA0875366.1"/>
    </source>
</evidence>
<feature type="domain" description="PKD" evidence="2">
    <location>
        <begin position="1183"/>
        <end position="1222"/>
    </location>
</feature>
<dbReference type="Pfam" id="PF18911">
    <property type="entry name" value="PKD_4"/>
    <property type="match status" value="1"/>
</dbReference>
<comment type="caution">
    <text evidence="3">The sequence shown here is derived from an EMBL/GenBank/DDBJ whole genome shotgun (WGS) entry which is preliminary data.</text>
</comment>
<dbReference type="InterPro" id="IPR026341">
    <property type="entry name" value="T9SS_type_B"/>
</dbReference>
<dbReference type="Gene3D" id="2.60.40.740">
    <property type="match status" value="2"/>
</dbReference>
<dbReference type="PROSITE" id="PS50093">
    <property type="entry name" value="PKD"/>
    <property type="match status" value="2"/>
</dbReference>
<dbReference type="InterPro" id="IPR022409">
    <property type="entry name" value="PKD/Chitinase_dom"/>
</dbReference>
<sequence length="1330" mass="142420">MFKRNLLLLVLSLNIFVVFGQNEANNWYFGYNAGLSFSTDPPTPLTNGALVTGEGSAVISDVNGNLLFYTDGSTVWNANHVVMPNGTGLLGNSSSAQSAIIIPKPGSLTNYYIITVPVNGTVGMRYSEVDMTLDGGLGGVLPANKNTFMFQPSSEKVTAIKHANGVYYWVVGRGNSSDRNYYSFLIDCEGVNLTPVISSNVSLTNGENWGYLVGSPDGTKIASASSSSGIEIADFDNSTGLISNNLFLGSLNYSGVTGGNYGIAFSSNSTVLYASSIHSWALVQWDLTAANIPLSNTLIGYTSGSGGARPNYRGGALQLAKDGKIYVAETGLSSLGVINSPNTIGTGCNFVNSQVSLGGRVCRLGLPPFMTSLFMEESEIITSNECVDDSTHFSVSGAGILDSLRWNFGDPSSPDNESNLVNSAHVYSSPGQYTITLIRYLDCISDTTIADITIHDYRRSTRDISLCRQGTYTLPGGGIVSQSGTYYDTISSQTIPYCDSVITTIISIPDVNFTVSDDDTICRGQNTQLLAQGAMEYSWQTDPSLSADDIPDPIATPSATTTYYVTGKVRIGNNLVENGDFENGNTDFSSGYMYGDPDAISGPGYYTVNTGVTNTWWPNCGDHTSGAGNALIADGADGTSGVPSGTNIWCQNVLVEPNTEYAFSLWLTNANSAGATSLLDFSINGAQIGATQQTLLASCQWNEFYVIWNSGSNTVANICVSESSGTQPGNDFAIDDISLYKLCDVVDSVTIVVSDPQIQVDDQRNVTCFGLSDGSVTVSCTGGFENYSYSWDSTPVQNTATASGLPVGGYTVTVVDRFNCSVSESITITEPDELVAIVSGVSNASCFGSDDGTIEVGVTGGTGQYIYSWNTTPIQTTYIANNLEAGSYTATVTDENNCSATVTQVITEPTEVEVTSTQINHVSCFGLSDGSTTVEASGGTGNHTYVWNTNPVQNGATANGLSAGTYQVTVTDENNCTSSLEIEITEPDDLLVTLTSDEMLVCPGENVTLLAVAQGGTPGYTINWNNGLPVDQWSPTVTMTTPETYSATVTDQNQCSATASITIDVVVLPIANFNGSNLVGCAPLDVQLNNLSTGVYATCEWEIENEGVITDCGTVERQVNSLGCHDVTLTLYTVEGCSVDITMDNYICVEPQPVANFSASHYDLTTLDTEIEFTNQSLHATNYEWDFGDEFGYSNEEHPTYVYSYEESDVYLITLIASNNIGCADTTYQEIRITEEELFYVPNTFTPDGDKFNPVFKPVITSGVDIYDYRLLVFNRWGEILFESYHPEVGWDGTYGGIPCQDGAYIWQIEMKSTESDKKKIVTGHVNLLR</sequence>
<evidence type="ECO:0000256" key="1">
    <source>
        <dbReference type="SAM" id="SignalP"/>
    </source>
</evidence>
<dbReference type="NCBIfam" id="TIGR04131">
    <property type="entry name" value="Bac_Flav_CTERM"/>
    <property type="match status" value="1"/>
</dbReference>
<dbReference type="Pfam" id="PF13573">
    <property type="entry name" value="SprB"/>
    <property type="match status" value="3"/>
</dbReference>
<gene>
    <name evidence="3" type="ORF">GCM10009118_17750</name>
</gene>
<dbReference type="InterPro" id="IPR000601">
    <property type="entry name" value="PKD_dom"/>
</dbReference>
<dbReference type="Pfam" id="PF00801">
    <property type="entry name" value="PKD"/>
    <property type="match status" value="1"/>
</dbReference>
<dbReference type="SUPFAM" id="SSF49299">
    <property type="entry name" value="PKD domain"/>
    <property type="match status" value="4"/>
</dbReference>
<dbReference type="Gene3D" id="2.40.10.10">
    <property type="entry name" value="Trypsin-like serine proteases"/>
    <property type="match status" value="1"/>
</dbReference>
<keyword evidence="1" id="KW-0732">Signal</keyword>
<dbReference type="InterPro" id="IPR043504">
    <property type="entry name" value="Peptidase_S1_PA_chymotrypsin"/>
</dbReference>
<dbReference type="Pfam" id="PF13585">
    <property type="entry name" value="CHU_C"/>
    <property type="match status" value="1"/>
</dbReference>
<feature type="signal peptide" evidence="1">
    <location>
        <begin position="1"/>
        <end position="20"/>
    </location>
</feature>
<dbReference type="InterPro" id="IPR035986">
    <property type="entry name" value="PKD_dom_sf"/>
</dbReference>
<dbReference type="InterPro" id="IPR013783">
    <property type="entry name" value="Ig-like_fold"/>
</dbReference>
<evidence type="ECO:0000259" key="2">
    <source>
        <dbReference type="PROSITE" id="PS50093"/>
    </source>
</evidence>
<dbReference type="CDD" id="cd00146">
    <property type="entry name" value="PKD"/>
    <property type="match status" value="1"/>
</dbReference>
<evidence type="ECO:0000313" key="4">
    <source>
        <dbReference type="Proteomes" id="UP001501126"/>
    </source>
</evidence>
<name>A0ABN1MR59_9FLAO</name>
<feature type="domain" description="PKD" evidence="2">
    <location>
        <begin position="387"/>
        <end position="437"/>
    </location>
</feature>
<dbReference type="SMART" id="SM00089">
    <property type="entry name" value="PKD"/>
    <property type="match status" value="3"/>
</dbReference>
<dbReference type="SUPFAM" id="SSF50993">
    <property type="entry name" value="Peptidase/esterase 'gauge' domain"/>
    <property type="match status" value="1"/>
</dbReference>
<proteinExistence type="predicted"/>
<keyword evidence="4" id="KW-1185">Reference proteome</keyword>
<dbReference type="Gene3D" id="2.60.40.10">
    <property type="entry name" value="Immunoglobulins"/>
    <property type="match status" value="3"/>
</dbReference>
<protein>
    <recommendedName>
        <fullName evidence="2">PKD domain-containing protein</fullName>
    </recommendedName>
</protein>
<dbReference type="Gene3D" id="2.60.120.260">
    <property type="entry name" value="Galactose-binding domain-like"/>
    <property type="match status" value="1"/>
</dbReference>
<dbReference type="EMBL" id="BAAAFH010000011">
    <property type="protein sequence ID" value="GAA0875366.1"/>
    <property type="molecule type" value="Genomic_DNA"/>
</dbReference>